<gene>
    <name evidence="1" type="ORF">TrST_g12541</name>
</gene>
<sequence length="335" mass="38211">MIDNFHDFVWTWGLRSLSEIGSYKSWEDLSAAVCLLARGGNFVRAMSNVDLKTGVEGLDVSSLLSRVSYKAPSSSSRKTADADESFWKLRLHGFAKRNKYHRVMSGEWKGRKGVGLGGNGSLKEKSDMERLGEQRLDNGFPIVTRLKARLMHHKLLHASHNFSSESAAMAERYHGLKVSNSMEPKRLEKYKNVHTQRMRDKALHFEYLRDKDEGMMEVKGPVNMLSEILREQAEIRRKFNEANNEANNIGGVEGREGGGEDEWEPVGPAAEVISQIEKSKRLREDIGWGGDLDIVDHEIEDEDFKVPLDYMESHYRLLAETEELRRSVEATLRRT</sequence>
<keyword evidence="2" id="KW-1185">Reference proteome</keyword>
<accession>A0A9W7B9X8</accession>
<dbReference type="Proteomes" id="UP001165085">
    <property type="component" value="Unassembled WGS sequence"/>
</dbReference>
<evidence type="ECO:0000313" key="2">
    <source>
        <dbReference type="Proteomes" id="UP001165085"/>
    </source>
</evidence>
<name>A0A9W7B9X8_9STRA</name>
<protein>
    <submittedName>
        <fullName evidence="1">Uncharacterized protein</fullName>
    </submittedName>
</protein>
<dbReference type="OrthoDB" id="10494336at2759"/>
<proteinExistence type="predicted"/>
<organism evidence="1 2">
    <name type="scientific">Triparma strigata</name>
    <dbReference type="NCBI Taxonomy" id="1606541"/>
    <lineage>
        <taxon>Eukaryota</taxon>
        <taxon>Sar</taxon>
        <taxon>Stramenopiles</taxon>
        <taxon>Ochrophyta</taxon>
        <taxon>Bolidophyceae</taxon>
        <taxon>Parmales</taxon>
        <taxon>Triparmaceae</taxon>
        <taxon>Triparma</taxon>
    </lineage>
</organism>
<reference evidence="2" key="1">
    <citation type="journal article" date="2023" name="Commun. Biol.">
        <title>Genome analysis of Parmales, the sister group of diatoms, reveals the evolutionary specialization of diatoms from phago-mixotrophs to photoautotrophs.</title>
        <authorList>
            <person name="Ban H."/>
            <person name="Sato S."/>
            <person name="Yoshikawa S."/>
            <person name="Yamada K."/>
            <person name="Nakamura Y."/>
            <person name="Ichinomiya M."/>
            <person name="Sato N."/>
            <person name="Blanc-Mathieu R."/>
            <person name="Endo H."/>
            <person name="Kuwata A."/>
            <person name="Ogata H."/>
        </authorList>
    </citation>
    <scope>NUCLEOTIDE SEQUENCE [LARGE SCALE GENOMIC DNA]</scope>
    <source>
        <strain evidence="2">NIES 3701</strain>
    </source>
</reference>
<dbReference type="EMBL" id="BRXY01000267">
    <property type="protein sequence ID" value="GMH82300.1"/>
    <property type="molecule type" value="Genomic_DNA"/>
</dbReference>
<dbReference type="AlphaFoldDB" id="A0A9W7B9X8"/>
<evidence type="ECO:0000313" key="1">
    <source>
        <dbReference type="EMBL" id="GMH82300.1"/>
    </source>
</evidence>
<comment type="caution">
    <text evidence="1">The sequence shown here is derived from an EMBL/GenBank/DDBJ whole genome shotgun (WGS) entry which is preliminary data.</text>
</comment>